<dbReference type="SUPFAM" id="SSF49842">
    <property type="entry name" value="TNF-like"/>
    <property type="match status" value="1"/>
</dbReference>
<reference evidence="3" key="1">
    <citation type="submission" date="2016-10" db="EMBL/GenBank/DDBJ databases">
        <authorList>
            <person name="Varghese N."/>
            <person name="Submissions S."/>
        </authorList>
    </citation>
    <scope>NUCLEOTIDE SEQUENCE [LARGE SCALE GENOMIC DNA]</scope>
    <source>
        <strain evidence="3">DSM 19684</strain>
    </source>
</reference>
<evidence type="ECO:0000313" key="3">
    <source>
        <dbReference type="Proteomes" id="UP000199203"/>
    </source>
</evidence>
<dbReference type="Proteomes" id="UP000199203">
    <property type="component" value="Unassembled WGS sequence"/>
</dbReference>
<feature type="chain" id="PRO_5011718310" description="C1q domain-containing protein" evidence="1">
    <location>
        <begin position="21"/>
        <end position="227"/>
    </location>
</feature>
<proteinExistence type="predicted"/>
<organism evidence="2 3">
    <name type="scientific">Epilithonimonas hungarica</name>
    <dbReference type="NCBI Taxonomy" id="454006"/>
    <lineage>
        <taxon>Bacteria</taxon>
        <taxon>Pseudomonadati</taxon>
        <taxon>Bacteroidota</taxon>
        <taxon>Flavobacteriia</taxon>
        <taxon>Flavobacteriales</taxon>
        <taxon>Weeksellaceae</taxon>
        <taxon>Chryseobacterium group</taxon>
        <taxon>Epilithonimonas</taxon>
    </lineage>
</organism>
<dbReference type="Gene3D" id="2.60.120.40">
    <property type="match status" value="1"/>
</dbReference>
<name>A0A1G7JLP1_9FLAO</name>
<sequence>MKKNTFYIIATITFSTFSFAQVGINTETPQKTLHVNGSIQITNELNVGGNKDTAGSAGETGNFLQSNGPGAAPSWVGLEDQFIPTLSAIGLRTTVTGTFAQFATTTLVFNSVPKINPLHLTYNSTTGVFTVQKAGYYQILVYLMYDNNSNPSGQTNGTAITTIMRNENTSIVGGFTSAHGERTPTIYHSPATTAYFNIGDRLSVRGSFTQIYKFGAGSNISVTYMGE</sequence>
<dbReference type="RefSeq" id="WP_089872575.1">
    <property type="nucleotide sequence ID" value="NZ_FNBH01000001.1"/>
</dbReference>
<feature type="signal peptide" evidence="1">
    <location>
        <begin position="1"/>
        <end position="20"/>
    </location>
</feature>
<dbReference type="EMBL" id="FNBH01000001">
    <property type="protein sequence ID" value="SDF25813.1"/>
    <property type="molecule type" value="Genomic_DNA"/>
</dbReference>
<evidence type="ECO:0000313" key="2">
    <source>
        <dbReference type="EMBL" id="SDF25813.1"/>
    </source>
</evidence>
<protein>
    <recommendedName>
        <fullName evidence="4">C1q domain-containing protein</fullName>
    </recommendedName>
</protein>
<gene>
    <name evidence="2" type="ORF">SAMN05421825_1422</name>
</gene>
<dbReference type="OrthoDB" id="1236738at2"/>
<dbReference type="AlphaFoldDB" id="A0A1G7JLP1"/>
<evidence type="ECO:0000256" key="1">
    <source>
        <dbReference type="SAM" id="SignalP"/>
    </source>
</evidence>
<evidence type="ECO:0008006" key="4">
    <source>
        <dbReference type="Google" id="ProtNLM"/>
    </source>
</evidence>
<keyword evidence="3" id="KW-1185">Reference proteome</keyword>
<dbReference type="InterPro" id="IPR008983">
    <property type="entry name" value="Tumour_necrosis_fac-like_dom"/>
</dbReference>
<accession>A0A1G7JLP1</accession>
<keyword evidence="1" id="KW-0732">Signal</keyword>